<keyword evidence="2" id="KW-1185">Reference proteome</keyword>
<evidence type="ECO:0000313" key="2">
    <source>
        <dbReference type="Proteomes" id="UP000814140"/>
    </source>
</evidence>
<dbReference type="EMBL" id="MU277209">
    <property type="protein sequence ID" value="KAI0062085.1"/>
    <property type="molecule type" value="Genomic_DNA"/>
</dbReference>
<comment type="caution">
    <text evidence="1">The sequence shown here is derived from an EMBL/GenBank/DDBJ whole genome shotgun (WGS) entry which is preliminary data.</text>
</comment>
<evidence type="ECO:0000313" key="1">
    <source>
        <dbReference type="EMBL" id="KAI0062085.1"/>
    </source>
</evidence>
<reference evidence="1" key="1">
    <citation type="submission" date="2021-03" db="EMBL/GenBank/DDBJ databases">
        <authorList>
            <consortium name="DOE Joint Genome Institute"/>
            <person name="Ahrendt S."/>
            <person name="Looney B.P."/>
            <person name="Miyauchi S."/>
            <person name="Morin E."/>
            <person name="Drula E."/>
            <person name="Courty P.E."/>
            <person name="Chicoki N."/>
            <person name="Fauchery L."/>
            <person name="Kohler A."/>
            <person name="Kuo A."/>
            <person name="Labutti K."/>
            <person name="Pangilinan J."/>
            <person name="Lipzen A."/>
            <person name="Riley R."/>
            <person name="Andreopoulos W."/>
            <person name="He G."/>
            <person name="Johnson J."/>
            <person name="Barry K.W."/>
            <person name="Grigoriev I.V."/>
            <person name="Nagy L."/>
            <person name="Hibbett D."/>
            <person name="Henrissat B."/>
            <person name="Matheny P.B."/>
            <person name="Labbe J."/>
            <person name="Martin F."/>
        </authorList>
    </citation>
    <scope>NUCLEOTIDE SEQUENCE</scope>
    <source>
        <strain evidence="1">HHB10654</strain>
    </source>
</reference>
<organism evidence="1 2">
    <name type="scientific">Artomyces pyxidatus</name>
    <dbReference type="NCBI Taxonomy" id="48021"/>
    <lineage>
        <taxon>Eukaryota</taxon>
        <taxon>Fungi</taxon>
        <taxon>Dikarya</taxon>
        <taxon>Basidiomycota</taxon>
        <taxon>Agaricomycotina</taxon>
        <taxon>Agaricomycetes</taxon>
        <taxon>Russulales</taxon>
        <taxon>Auriscalpiaceae</taxon>
        <taxon>Artomyces</taxon>
    </lineage>
</organism>
<dbReference type="Proteomes" id="UP000814140">
    <property type="component" value="Unassembled WGS sequence"/>
</dbReference>
<sequence>MVGRVALGGKPFREIQPARPSVSVVKPLANICHGYGQLPHNGAMCFTIAVILVTDGSSYRSYRIQLYVGDYSLDEINACARVHAPSGDVAKFARVEDMRCGAAERRLASVYRIRRSPITRDCTFGPRRNLGSREGDVATLPFFIRAIQERFLEERQTKSEDWSVVGARYRDRLEISGEPGIRRGLCRGPSADVSLIPKLYDPHMNVLRIQVEAGRADAALRDARCGLSKYSRWRCLINGVVWCDAWRCDRGAAPAPRATGVIRAARYNGIYKAGCTHVSRGASYNGVDGTYNWYSEPDQLNRPPTHHGYAGEIGLAIEESERNMFYRDLNCVNRPKITATTAQPFTNAASSSVTTRPYSYILVDGKLHGTIDMDSSGDEDLFYIDIPSSTYGHNTSTFSEDLPAPQRSSICTPSQVVVAIDDLSNNMQAPVIQPMLRLVTEECYPYLDVHERRDQCKIASVSTTSPTPPNDQVERASRTAHWMDRSAVDQATNGLIIVTSQATHGRRIYNIFEGNGTTASPVYLQDELYVQPYSGEHPTVSRNCTGRAGFAKCASAHDDPKASPFDTYEISMRHTSQA</sequence>
<gene>
    <name evidence="1" type="ORF">BV25DRAFT_1838602</name>
</gene>
<proteinExistence type="predicted"/>
<protein>
    <submittedName>
        <fullName evidence="1">Uncharacterized protein</fullName>
    </submittedName>
</protein>
<accession>A0ACB8T1S4</accession>
<reference evidence="1" key="2">
    <citation type="journal article" date="2022" name="New Phytol.">
        <title>Evolutionary transition to the ectomycorrhizal habit in the genomes of a hyperdiverse lineage of mushroom-forming fungi.</title>
        <authorList>
            <person name="Looney B."/>
            <person name="Miyauchi S."/>
            <person name="Morin E."/>
            <person name="Drula E."/>
            <person name="Courty P.E."/>
            <person name="Kohler A."/>
            <person name="Kuo A."/>
            <person name="LaButti K."/>
            <person name="Pangilinan J."/>
            <person name="Lipzen A."/>
            <person name="Riley R."/>
            <person name="Andreopoulos W."/>
            <person name="He G."/>
            <person name="Johnson J."/>
            <person name="Nolan M."/>
            <person name="Tritt A."/>
            <person name="Barry K.W."/>
            <person name="Grigoriev I.V."/>
            <person name="Nagy L.G."/>
            <person name="Hibbett D."/>
            <person name="Henrissat B."/>
            <person name="Matheny P.B."/>
            <person name="Labbe J."/>
            <person name="Martin F.M."/>
        </authorList>
    </citation>
    <scope>NUCLEOTIDE SEQUENCE</scope>
    <source>
        <strain evidence="1">HHB10654</strain>
    </source>
</reference>
<name>A0ACB8T1S4_9AGAM</name>